<keyword evidence="1" id="KW-1133">Transmembrane helix</keyword>
<keyword evidence="1" id="KW-0812">Transmembrane</keyword>
<keyword evidence="3" id="KW-1185">Reference proteome</keyword>
<dbReference type="EMBL" id="QGDD01000005">
    <property type="protein sequence ID" value="PWN02526.1"/>
    <property type="molecule type" value="Genomic_DNA"/>
</dbReference>
<feature type="transmembrane region" description="Helical" evidence="1">
    <location>
        <begin position="32"/>
        <end position="49"/>
    </location>
</feature>
<feature type="transmembrane region" description="Helical" evidence="1">
    <location>
        <begin position="86"/>
        <end position="103"/>
    </location>
</feature>
<dbReference type="Proteomes" id="UP000245507">
    <property type="component" value="Unassembled WGS sequence"/>
</dbReference>
<dbReference type="AlphaFoldDB" id="A0A316TSG3"/>
<dbReference type="OrthoDB" id="3788927at2"/>
<evidence type="ECO:0000313" key="3">
    <source>
        <dbReference type="Proteomes" id="UP000245507"/>
    </source>
</evidence>
<proteinExistence type="predicted"/>
<dbReference type="RefSeq" id="WP_109694146.1">
    <property type="nucleotide sequence ID" value="NZ_QGDD01000005.1"/>
</dbReference>
<comment type="caution">
    <text evidence="2">The sequence shown here is derived from an EMBL/GenBank/DDBJ whole genome shotgun (WGS) entry which is preliminary data.</text>
</comment>
<accession>A0A316TSG3</accession>
<feature type="transmembrane region" description="Helical" evidence="1">
    <location>
        <begin position="56"/>
        <end position="80"/>
    </location>
</feature>
<keyword evidence="1" id="KW-0472">Membrane</keyword>
<feature type="transmembrane region" description="Helical" evidence="1">
    <location>
        <begin position="115"/>
        <end position="140"/>
    </location>
</feature>
<reference evidence="2 3" key="1">
    <citation type="submission" date="2018-05" db="EMBL/GenBank/DDBJ databases">
        <title>Nocardioides silvaticus genome.</title>
        <authorList>
            <person name="Li C."/>
            <person name="Wang G."/>
        </authorList>
    </citation>
    <scope>NUCLEOTIDE SEQUENCE [LARGE SCALE GENOMIC DNA]</scope>
    <source>
        <strain evidence="2 3">CCTCC AB 2018079</strain>
    </source>
</reference>
<evidence type="ECO:0000313" key="2">
    <source>
        <dbReference type="EMBL" id="PWN02526.1"/>
    </source>
</evidence>
<feature type="transmembrane region" description="Helical" evidence="1">
    <location>
        <begin position="152"/>
        <end position="169"/>
    </location>
</feature>
<sequence>MKPLYAVAFGLVLIALGPTDPDPDVFDPLPDPLGWLFALIGLLGLGGSLEQRRLGVLRFLGATAFVISAALVVPAAARWVATDPSLGWAADVPRFAFFAVLSYELSSAALKHRATVAAVGFNLSALALLFVLIAPPLAFGGGLDGVGEAGEAAAQAVQLVLVVLFLVYGSKEWAGARPAEQTEPDQPG</sequence>
<organism evidence="2 3">
    <name type="scientific">Nocardioides silvaticus</name>
    <dbReference type="NCBI Taxonomy" id="2201891"/>
    <lineage>
        <taxon>Bacteria</taxon>
        <taxon>Bacillati</taxon>
        <taxon>Actinomycetota</taxon>
        <taxon>Actinomycetes</taxon>
        <taxon>Propionibacteriales</taxon>
        <taxon>Nocardioidaceae</taxon>
        <taxon>Nocardioides</taxon>
    </lineage>
</organism>
<gene>
    <name evidence="2" type="ORF">DJ010_12385</name>
</gene>
<evidence type="ECO:0000256" key="1">
    <source>
        <dbReference type="SAM" id="Phobius"/>
    </source>
</evidence>
<name>A0A316TSG3_9ACTN</name>
<protein>
    <submittedName>
        <fullName evidence="2">Uncharacterized protein</fullName>
    </submittedName>
</protein>